<dbReference type="EMBL" id="CAADFP010000024">
    <property type="protein sequence ID" value="VFK25681.1"/>
    <property type="molecule type" value="Genomic_DNA"/>
</dbReference>
<sequence>MLQSALSRLNIPRQEREYGILGIDHHIFYLGTAKLARRVAFEAKKMMLKAERGPIEISSTMP</sequence>
<name>A0A450X905_9GAMM</name>
<evidence type="ECO:0000313" key="2">
    <source>
        <dbReference type="EMBL" id="VFK25681.1"/>
    </source>
</evidence>
<gene>
    <name evidence="1" type="ORF">BECKLPF1236A_GA0070988_100285</name>
    <name evidence="2" type="ORF">BECKLPF1236C_GA0070990_100246</name>
</gene>
<dbReference type="EMBL" id="CAADFM010000028">
    <property type="protein sequence ID" value="VFK09839.1"/>
    <property type="molecule type" value="Genomic_DNA"/>
</dbReference>
<evidence type="ECO:0000313" key="1">
    <source>
        <dbReference type="EMBL" id="VFK09839.1"/>
    </source>
</evidence>
<reference evidence="2" key="1">
    <citation type="submission" date="2019-02" db="EMBL/GenBank/DDBJ databases">
        <authorList>
            <person name="Gruber-Vodicka R. H."/>
            <person name="Seah K. B. B."/>
        </authorList>
    </citation>
    <scope>NUCLEOTIDE SEQUENCE</scope>
    <source>
        <strain evidence="1">BECK_S312</strain>
        <strain evidence="2">BECK_S426</strain>
    </source>
</reference>
<accession>A0A450X905</accession>
<protein>
    <submittedName>
        <fullName evidence="2">Uncharacterized protein</fullName>
    </submittedName>
</protein>
<organism evidence="2">
    <name type="scientific">Candidatus Kentrum sp. LPFa</name>
    <dbReference type="NCBI Taxonomy" id="2126335"/>
    <lineage>
        <taxon>Bacteria</taxon>
        <taxon>Pseudomonadati</taxon>
        <taxon>Pseudomonadota</taxon>
        <taxon>Gammaproteobacteria</taxon>
        <taxon>Candidatus Kentrum</taxon>
    </lineage>
</organism>
<dbReference type="AlphaFoldDB" id="A0A450X905"/>
<proteinExistence type="predicted"/>